<gene>
    <name evidence="7" type="ORF">GAYE_SCF25G4429</name>
</gene>
<evidence type="ECO:0000256" key="5">
    <source>
        <dbReference type="SAM" id="MobiDB-lite"/>
    </source>
</evidence>
<dbReference type="AlphaFoldDB" id="A0AAV9IGV7"/>
<evidence type="ECO:0000313" key="7">
    <source>
        <dbReference type="EMBL" id="KAK4526513.1"/>
    </source>
</evidence>
<dbReference type="Gene3D" id="2.10.110.10">
    <property type="entry name" value="Cysteine Rich Protein"/>
    <property type="match status" value="1"/>
</dbReference>
<dbReference type="InterPro" id="IPR001781">
    <property type="entry name" value="Znf_LIM"/>
</dbReference>
<dbReference type="CDD" id="cd09358">
    <property type="entry name" value="LIM_Mical_like"/>
    <property type="match status" value="1"/>
</dbReference>
<keyword evidence="1 4" id="KW-0479">Metal-binding</keyword>
<dbReference type="SUPFAM" id="SSF57716">
    <property type="entry name" value="Glucocorticoid receptor-like (DNA-binding domain)"/>
    <property type="match status" value="1"/>
</dbReference>
<evidence type="ECO:0000256" key="2">
    <source>
        <dbReference type="ARBA" id="ARBA00022833"/>
    </source>
</evidence>
<keyword evidence="8" id="KW-1185">Reference proteome</keyword>
<keyword evidence="2 4" id="KW-0862">Zinc</keyword>
<evidence type="ECO:0000313" key="8">
    <source>
        <dbReference type="Proteomes" id="UP001300502"/>
    </source>
</evidence>
<organism evidence="7 8">
    <name type="scientific">Galdieria yellowstonensis</name>
    <dbReference type="NCBI Taxonomy" id="3028027"/>
    <lineage>
        <taxon>Eukaryota</taxon>
        <taxon>Rhodophyta</taxon>
        <taxon>Bangiophyceae</taxon>
        <taxon>Galdieriales</taxon>
        <taxon>Galdieriaceae</taxon>
        <taxon>Galdieria</taxon>
    </lineage>
</organism>
<dbReference type="Pfam" id="PF00412">
    <property type="entry name" value="LIM"/>
    <property type="match status" value="1"/>
</dbReference>
<protein>
    <recommendedName>
        <fullName evidence="6">LIM zinc-binding domain-containing protein</fullName>
    </recommendedName>
</protein>
<dbReference type="PROSITE" id="PS00478">
    <property type="entry name" value="LIM_DOMAIN_1"/>
    <property type="match status" value="1"/>
</dbReference>
<evidence type="ECO:0000256" key="4">
    <source>
        <dbReference type="PROSITE-ProRule" id="PRU00125"/>
    </source>
</evidence>
<name>A0AAV9IGV7_9RHOD</name>
<reference evidence="7 8" key="1">
    <citation type="submission" date="2022-07" db="EMBL/GenBank/DDBJ databases">
        <title>Genome-wide signatures of adaptation to extreme environments.</title>
        <authorList>
            <person name="Cho C.H."/>
            <person name="Yoon H.S."/>
        </authorList>
    </citation>
    <scope>NUCLEOTIDE SEQUENCE [LARGE SCALE GENOMIC DNA]</scope>
    <source>
        <strain evidence="7 8">108.79 E11</strain>
    </source>
</reference>
<dbReference type="EMBL" id="JANCYU010000041">
    <property type="protein sequence ID" value="KAK4526513.1"/>
    <property type="molecule type" value="Genomic_DNA"/>
</dbReference>
<dbReference type="Proteomes" id="UP001300502">
    <property type="component" value="Unassembled WGS sequence"/>
</dbReference>
<dbReference type="PANTHER" id="PTHR24206">
    <property type="entry name" value="OS06G0237300 PROTEIN"/>
    <property type="match status" value="1"/>
</dbReference>
<evidence type="ECO:0000256" key="1">
    <source>
        <dbReference type="ARBA" id="ARBA00022723"/>
    </source>
</evidence>
<feature type="domain" description="LIM zinc-binding" evidence="6">
    <location>
        <begin position="3"/>
        <end position="64"/>
    </location>
</feature>
<keyword evidence="3 4" id="KW-0440">LIM domain</keyword>
<evidence type="ECO:0000259" key="6">
    <source>
        <dbReference type="PROSITE" id="PS50023"/>
    </source>
</evidence>
<evidence type="ECO:0000256" key="3">
    <source>
        <dbReference type="ARBA" id="ARBA00023038"/>
    </source>
</evidence>
<proteinExistence type="predicted"/>
<feature type="compositionally biased region" description="Polar residues" evidence="5">
    <location>
        <begin position="81"/>
        <end position="126"/>
    </location>
</feature>
<dbReference type="GO" id="GO:0046872">
    <property type="term" value="F:metal ion binding"/>
    <property type="evidence" value="ECO:0007669"/>
    <property type="project" value="UniProtKB-KW"/>
</dbReference>
<feature type="compositionally biased region" description="Basic and acidic residues" evidence="5">
    <location>
        <begin position="127"/>
        <end position="148"/>
    </location>
</feature>
<accession>A0AAV9IGV7</accession>
<comment type="caution">
    <text evidence="7">The sequence shown here is derived from an EMBL/GenBank/DDBJ whole genome shotgun (WGS) entry which is preliminary data.</text>
</comment>
<sequence>MDPKCENCHKAVYMAEKVTVDENKAYHMGCFRCSTCKVKLSLGNYTLLDGVLFCKPHFHEAFLSAGTYRAPDNTKKNIEEASTNETEQGVASQTSQILSSQTVDNPKTNDGMEESSNAAVLQTSNKTNEKETTHSETQKGVQEKQQQKEEDDDENVDPRHRHNLRSVLRSSSGQKKNLKRDIGLGSKGRKGNSLLQNSSAGGLMKGSGRFLQLSRMDAGDALDTYDLVEDISVISSMLKEHQREISAMRAALNRIQENLETI</sequence>
<dbReference type="SMART" id="SM00132">
    <property type="entry name" value="LIM"/>
    <property type="match status" value="1"/>
</dbReference>
<dbReference type="PROSITE" id="PS50023">
    <property type="entry name" value="LIM_DOMAIN_2"/>
    <property type="match status" value="1"/>
</dbReference>
<feature type="region of interest" description="Disordered" evidence="5">
    <location>
        <begin position="81"/>
        <end position="201"/>
    </location>
</feature>